<sequence length="127" mass="14473">MSITAAHGLNNPSPCLMLPPTIDDCSDDVVYNMYNILEFNNDKLIPEEDTRIVGSSHGWLALFDERNCDLILSNPVTRSHVKLPPITSNKSSGVKVILSYDAEQEVCQAMIIYDNFVFMFWRKCDWK</sequence>
<dbReference type="PANTHER" id="PTHR44259">
    <property type="entry name" value="OS07G0183000 PROTEIN-RELATED"/>
    <property type="match status" value="1"/>
</dbReference>
<dbReference type="Pfam" id="PF03478">
    <property type="entry name" value="Beta-prop_KIB1-4"/>
    <property type="match status" value="1"/>
</dbReference>
<dbReference type="AlphaFoldDB" id="A0ABD3E046"/>
<dbReference type="PANTHER" id="PTHR44259:SF37">
    <property type="entry name" value="DUF1618 DOMAIN-CONTAINING PROTEIN"/>
    <property type="match status" value="1"/>
</dbReference>
<evidence type="ECO:0000259" key="1">
    <source>
        <dbReference type="Pfam" id="PF03478"/>
    </source>
</evidence>
<protein>
    <recommendedName>
        <fullName evidence="1">KIB1-4 beta-propeller domain-containing protein</fullName>
    </recommendedName>
</protein>
<gene>
    <name evidence="2" type="ORF">CASFOL_008746</name>
</gene>
<dbReference type="InterPro" id="IPR050942">
    <property type="entry name" value="F-box_BR-signaling"/>
</dbReference>
<proteinExistence type="predicted"/>
<name>A0ABD3E046_9LAMI</name>
<reference evidence="3" key="1">
    <citation type="journal article" date="2024" name="IScience">
        <title>Strigolactones Initiate the Formation of Haustorium-like Structures in Castilleja.</title>
        <authorList>
            <person name="Buerger M."/>
            <person name="Peterson D."/>
            <person name="Chory J."/>
        </authorList>
    </citation>
    <scope>NUCLEOTIDE SEQUENCE [LARGE SCALE GENOMIC DNA]</scope>
</reference>
<dbReference type="Proteomes" id="UP001632038">
    <property type="component" value="Unassembled WGS sequence"/>
</dbReference>
<evidence type="ECO:0000313" key="2">
    <source>
        <dbReference type="EMBL" id="KAL3647778.1"/>
    </source>
</evidence>
<keyword evidence="3" id="KW-1185">Reference proteome</keyword>
<accession>A0ABD3E046</accession>
<comment type="caution">
    <text evidence="2">The sequence shown here is derived from an EMBL/GenBank/DDBJ whole genome shotgun (WGS) entry which is preliminary data.</text>
</comment>
<feature type="domain" description="KIB1-4 beta-propeller" evidence="1">
    <location>
        <begin position="46"/>
        <end position="125"/>
    </location>
</feature>
<dbReference type="EMBL" id="JAVIJP010000009">
    <property type="protein sequence ID" value="KAL3647778.1"/>
    <property type="molecule type" value="Genomic_DNA"/>
</dbReference>
<evidence type="ECO:0000313" key="3">
    <source>
        <dbReference type="Proteomes" id="UP001632038"/>
    </source>
</evidence>
<dbReference type="InterPro" id="IPR005174">
    <property type="entry name" value="KIB1-4_b-propeller"/>
</dbReference>
<organism evidence="2 3">
    <name type="scientific">Castilleja foliolosa</name>
    <dbReference type="NCBI Taxonomy" id="1961234"/>
    <lineage>
        <taxon>Eukaryota</taxon>
        <taxon>Viridiplantae</taxon>
        <taxon>Streptophyta</taxon>
        <taxon>Embryophyta</taxon>
        <taxon>Tracheophyta</taxon>
        <taxon>Spermatophyta</taxon>
        <taxon>Magnoliopsida</taxon>
        <taxon>eudicotyledons</taxon>
        <taxon>Gunneridae</taxon>
        <taxon>Pentapetalae</taxon>
        <taxon>asterids</taxon>
        <taxon>lamiids</taxon>
        <taxon>Lamiales</taxon>
        <taxon>Orobanchaceae</taxon>
        <taxon>Pedicularideae</taxon>
        <taxon>Castillejinae</taxon>
        <taxon>Castilleja</taxon>
    </lineage>
</organism>